<sequence length="48" mass="5498">VAEEGFHFLKKRIIRLNTPDVPIPYSPNLEKAIIPNAKLIQENVKKLT</sequence>
<dbReference type="AlphaFoldDB" id="X1AQS2"/>
<dbReference type="Gene3D" id="3.40.50.920">
    <property type="match status" value="1"/>
</dbReference>
<gene>
    <name evidence="1" type="ORF">S01H4_34549</name>
</gene>
<proteinExistence type="predicted"/>
<accession>X1AQS2</accession>
<dbReference type="InterPro" id="IPR009014">
    <property type="entry name" value="Transketo_C/PFOR_II"/>
</dbReference>
<dbReference type="EMBL" id="BART01018291">
    <property type="protein sequence ID" value="GAG74658.1"/>
    <property type="molecule type" value="Genomic_DNA"/>
</dbReference>
<dbReference type="SUPFAM" id="SSF52922">
    <property type="entry name" value="TK C-terminal domain-like"/>
    <property type="match status" value="1"/>
</dbReference>
<reference evidence="1" key="1">
    <citation type="journal article" date="2014" name="Front. Microbiol.">
        <title>High frequency of phylogenetically diverse reductive dehalogenase-homologous genes in deep subseafloor sedimentary metagenomes.</title>
        <authorList>
            <person name="Kawai M."/>
            <person name="Futagami T."/>
            <person name="Toyoda A."/>
            <person name="Takaki Y."/>
            <person name="Nishi S."/>
            <person name="Hori S."/>
            <person name="Arai W."/>
            <person name="Tsubouchi T."/>
            <person name="Morono Y."/>
            <person name="Uchiyama I."/>
            <person name="Ito T."/>
            <person name="Fujiyama A."/>
            <person name="Inagaki F."/>
            <person name="Takami H."/>
        </authorList>
    </citation>
    <scope>NUCLEOTIDE SEQUENCE</scope>
    <source>
        <strain evidence="1">Expedition CK06-06</strain>
    </source>
</reference>
<evidence type="ECO:0008006" key="2">
    <source>
        <dbReference type="Google" id="ProtNLM"/>
    </source>
</evidence>
<name>X1AQS2_9ZZZZ</name>
<protein>
    <recommendedName>
        <fullName evidence="2">Transketolase C-terminal domain-containing protein</fullName>
    </recommendedName>
</protein>
<feature type="non-terminal residue" evidence="1">
    <location>
        <position position="1"/>
    </location>
</feature>
<organism evidence="1">
    <name type="scientific">marine sediment metagenome</name>
    <dbReference type="NCBI Taxonomy" id="412755"/>
    <lineage>
        <taxon>unclassified sequences</taxon>
        <taxon>metagenomes</taxon>
        <taxon>ecological metagenomes</taxon>
    </lineage>
</organism>
<evidence type="ECO:0000313" key="1">
    <source>
        <dbReference type="EMBL" id="GAG74658.1"/>
    </source>
</evidence>
<comment type="caution">
    <text evidence="1">The sequence shown here is derived from an EMBL/GenBank/DDBJ whole genome shotgun (WGS) entry which is preliminary data.</text>
</comment>